<dbReference type="AlphaFoldDB" id="A0A9Q1II14"/>
<protein>
    <submittedName>
        <fullName evidence="1">Uncharacterized protein</fullName>
    </submittedName>
</protein>
<dbReference type="Proteomes" id="UP001152622">
    <property type="component" value="Chromosome 16"/>
</dbReference>
<dbReference type="EMBL" id="JAINUF010000016">
    <property type="protein sequence ID" value="KAJ8340562.1"/>
    <property type="molecule type" value="Genomic_DNA"/>
</dbReference>
<sequence length="89" mass="9749">MQPLGGPVRSAVFVDGDEGPGLCREIKAKTCQHGQLCRAVVQEGRQKGMCTVPLYICNRAPTPTTPLFDAQRLGKRETGERALIPWWGV</sequence>
<proteinExistence type="predicted"/>
<keyword evidence="2" id="KW-1185">Reference proteome</keyword>
<name>A0A9Q1II14_SYNKA</name>
<evidence type="ECO:0000313" key="2">
    <source>
        <dbReference type="Proteomes" id="UP001152622"/>
    </source>
</evidence>
<evidence type="ECO:0000313" key="1">
    <source>
        <dbReference type="EMBL" id="KAJ8340562.1"/>
    </source>
</evidence>
<reference evidence="1" key="1">
    <citation type="journal article" date="2023" name="Science">
        <title>Genome structures resolve the early diversification of teleost fishes.</title>
        <authorList>
            <person name="Parey E."/>
            <person name="Louis A."/>
            <person name="Montfort J."/>
            <person name="Bouchez O."/>
            <person name="Roques C."/>
            <person name="Iampietro C."/>
            <person name="Lluch J."/>
            <person name="Castinel A."/>
            <person name="Donnadieu C."/>
            <person name="Desvignes T."/>
            <person name="Floi Bucao C."/>
            <person name="Jouanno E."/>
            <person name="Wen M."/>
            <person name="Mejri S."/>
            <person name="Dirks R."/>
            <person name="Jansen H."/>
            <person name="Henkel C."/>
            <person name="Chen W.J."/>
            <person name="Zahm M."/>
            <person name="Cabau C."/>
            <person name="Klopp C."/>
            <person name="Thompson A.W."/>
            <person name="Robinson-Rechavi M."/>
            <person name="Braasch I."/>
            <person name="Lecointre G."/>
            <person name="Bobe J."/>
            <person name="Postlethwait J.H."/>
            <person name="Berthelot C."/>
            <person name="Roest Crollius H."/>
            <person name="Guiguen Y."/>
        </authorList>
    </citation>
    <scope>NUCLEOTIDE SEQUENCE</scope>
    <source>
        <strain evidence="1">WJC10195</strain>
    </source>
</reference>
<organism evidence="1 2">
    <name type="scientific">Synaphobranchus kaupii</name>
    <name type="common">Kaup's arrowtooth eel</name>
    <dbReference type="NCBI Taxonomy" id="118154"/>
    <lineage>
        <taxon>Eukaryota</taxon>
        <taxon>Metazoa</taxon>
        <taxon>Chordata</taxon>
        <taxon>Craniata</taxon>
        <taxon>Vertebrata</taxon>
        <taxon>Euteleostomi</taxon>
        <taxon>Actinopterygii</taxon>
        <taxon>Neopterygii</taxon>
        <taxon>Teleostei</taxon>
        <taxon>Anguilliformes</taxon>
        <taxon>Synaphobranchidae</taxon>
        <taxon>Synaphobranchus</taxon>
    </lineage>
</organism>
<accession>A0A9Q1II14</accession>
<comment type="caution">
    <text evidence="1">The sequence shown here is derived from an EMBL/GenBank/DDBJ whole genome shotgun (WGS) entry which is preliminary data.</text>
</comment>
<gene>
    <name evidence="1" type="ORF">SKAU_G00351950</name>
</gene>